<dbReference type="EMBL" id="JADGJD010000019">
    <property type="protein sequence ID" value="KAJ3056841.1"/>
    <property type="molecule type" value="Genomic_DNA"/>
</dbReference>
<accession>A0AAD5SJJ5</accession>
<keyword evidence="1" id="KW-0175">Coiled coil</keyword>
<gene>
    <name evidence="2" type="ORF">HK097_003724</name>
</gene>
<evidence type="ECO:0000256" key="1">
    <source>
        <dbReference type="SAM" id="Coils"/>
    </source>
</evidence>
<comment type="caution">
    <text evidence="2">The sequence shown here is derived from an EMBL/GenBank/DDBJ whole genome shotgun (WGS) entry which is preliminary data.</text>
</comment>
<name>A0AAD5SJJ5_9FUNG</name>
<evidence type="ECO:0000313" key="3">
    <source>
        <dbReference type="Proteomes" id="UP001212841"/>
    </source>
</evidence>
<sequence>MSCLAKTAPAPRAELPNNGSQTALTRKLAISISNYEALENAHERLTKELMESKAECEEYKRKLREKDKEAEDMKLELPKLVVANHQKDGELKAYKEWFEKAQQSAEDARRSKEKTECKLDVVMQSLAGRALLDDFTNSLRAAHDPLSPSRNSPDRDEPSRRYLLQQCNCSLCVTTFKKIHAKITETFPLVDAFTVRDMRTVMVQCFDRFSKVAHPMEKTPIKLDAFQDDWIKHVLWGVAEARGWRTAELDV</sequence>
<evidence type="ECO:0000313" key="2">
    <source>
        <dbReference type="EMBL" id="KAJ3056841.1"/>
    </source>
</evidence>
<proteinExistence type="predicted"/>
<feature type="coiled-coil region" evidence="1">
    <location>
        <begin position="28"/>
        <end position="118"/>
    </location>
</feature>
<dbReference type="AlphaFoldDB" id="A0AAD5SJJ5"/>
<reference evidence="2" key="1">
    <citation type="submission" date="2020-05" db="EMBL/GenBank/DDBJ databases">
        <title>Phylogenomic resolution of chytrid fungi.</title>
        <authorList>
            <person name="Stajich J.E."/>
            <person name="Amses K."/>
            <person name="Simmons R."/>
            <person name="Seto K."/>
            <person name="Myers J."/>
            <person name="Bonds A."/>
            <person name="Quandt C.A."/>
            <person name="Barry K."/>
            <person name="Liu P."/>
            <person name="Grigoriev I."/>
            <person name="Longcore J.E."/>
            <person name="James T.Y."/>
        </authorList>
    </citation>
    <scope>NUCLEOTIDE SEQUENCE</scope>
    <source>
        <strain evidence="2">JEL0318</strain>
    </source>
</reference>
<organism evidence="2 3">
    <name type="scientific">Rhizophlyctis rosea</name>
    <dbReference type="NCBI Taxonomy" id="64517"/>
    <lineage>
        <taxon>Eukaryota</taxon>
        <taxon>Fungi</taxon>
        <taxon>Fungi incertae sedis</taxon>
        <taxon>Chytridiomycota</taxon>
        <taxon>Chytridiomycota incertae sedis</taxon>
        <taxon>Chytridiomycetes</taxon>
        <taxon>Rhizophlyctidales</taxon>
        <taxon>Rhizophlyctidaceae</taxon>
        <taxon>Rhizophlyctis</taxon>
    </lineage>
</organism>
<keyword evidence="3" id="KW-1185">Reference proteome</keyword>
<dbReference type="Proteomes" id="UP001212841">
    <property type="component" value="Unassembled WGS sequence"/>
</dbReference>
<protein>
    <submittedName>
        <fullName evidence="2">Uncharacterized protein</fullName>
    </submittedName>
</protein>